<sequence length="305" mass="33551">MGTFTNDHWIDSSGEGSDRFTRIIAELQEQSLIPHSTSGESARALAWELVDRRDRIAAELWDCRTSGISVPVGKTALRLASGALYDAEQAVVDELVSRIPARAVHERMNSAAYLAADIDAATAEAAVLDTHESVGRATQHEATDTELLGDPADYAGIDPIEDVAIPPRIEWTEADRKAVLDEAIGTYGIAAGEWYSVEWPPTEGSLWDPGYLVTSDWEPCDEHADDPDSDAALDCVRCEDSVTTEVEAMAVWKFTTRLTHHRIGFDSNGSLIVDRVAEEIDPTFEVREITQDPRLIRIGLPRGHR</sequence>
<evidence type="ECO:0000313" key="2">
    <source>
        <dbReference type="EMBL" id="WFP26497.1"/>
    </source>
</evidence>
<dbReference type="EMBL" id="JAKJLQ010000002">
    <property type="protein sequence ID" value="MDF6099998.1"/>
    <property type="molecule type" value="Genomic_DNA"/>
</dbReference>
<dbReference type="EMBL" id="CP121270">
    <property type="protein sequence ID" value="WFP26497.1"/>
    <property type="molecule type" value="Genomic_DNA"/>
</dbReference>
<keyword evidence="3" id="KW-1185">Reference proteome</keyword>
<proteinExistence type="predicted"/>
<protein>
    <recommendedName>
        <fullName evidence="5">DUF222 domain-containing protein</fullName>
    </recommendedName>
</protein>
<dbReference type="Proteomes" id="UP001152308">
    <property type="component" value="Unassembled WGS sequence"/>
</dbReference>
<dbReference type="Proteomes" id="UP001213504">
    <property type="component" value="Chromosome"/>
</dbReference>
<evidence type="ECO:0008006" key="5">
    <source>
        <dbReference type="Google" id="ProtNLM"/>
    </source>
</evidence>
<gene>
    <name evidence="1" type="ORF">L2299_02920</name>
    <name evidence="2" type="ORF">P9A14_08400</name>
</gene>
<dbReference type="AlphaFoldDB" id="A0AAX3TD59"/>
<reference evidence="2" key="3">
    <citation type="submission" date="2023-04" db="EMBL/GenBank/DDBJ databases">
        <title>Complete genome sequence of a phthalic acid esters degrading bacterial strain.</title>
        <authorList>
            <person name="Weng L."/>
            <person name="Jia Y."/>
            <person name="Ren L."/>
        </authorList>
    </citation>
    <scope>NUCLEOTIDE SEQUENCE</scope>
    <source>
        <strain evidence="2">RL-LY01</strain>
    </source>
</reference>
<evidence type="ECO:0000313" key="4">
    <source>
        <dbReference type="Proteomes" id="UP001213504"/>
    </source>
</evidence>
<dbReference type="RefSeq" id="WP_055475058.1">
    <property type="nucleotide sequence ID" value="NZ_CP121270.1"/>
</dbReference>
<organism evidence="2 4">
    <name type="scientific">Gordonia hongkongensis</name>
    <dbReference type="NCBI Taxonomy" id="1701090"/>
    <lineage>
        <taxon>Bacteria</taxon>
        <taxon>Bacillati</taxon>
        <taxon>Actinomycetota</taxon>
        <taxon>Actinomycetes</taxon>
        <taxon>Mycobacteriales</taxon>
        <taxon>Gordoniaceae</taxon>
        <taxon>Gordonia</taxon>
    </lineage>
</organism>
<evidence type="ECO:0000313" key="3">
    <source>
        <dbReference type="Proteomes" id="UP001152308"/>
    </source>
</evidence>
<reference evidence="1" key="2">
    <citation type="submission" date="2022-01" db="EMBL/GenBank/DDBJ databases">
        <authorList>
            <person name="Sanchez-Suarez J."/>
            <person name="Villamil L."/>
            <person name="Diaz L.E."/>
        </authorList>
    </citation>
    <scope>NUCLEOTIDE SEQUENCE</scope>
    <source>
        <strain evidence="1">EUFUS-Z928</strain>
    </source>
</reference>
<reference evidence="1" key="1">
    <citation type="journal article" date="2022" name="Data Brief">
        <title>Draft genome sequence data of Gordonia hongkongensis strain EUFUS-Z928 isolated from the octocoral Eunicea fusca.</title>
        <authorList>
            <person name="Sanchez-Suarez J."/>
            <person name="Diaz L."/>
            <person name="Melo-Bolivar J."/>
            <person name="Villamil L."/>
        </authorList>
    </citation>
    <scope>NUCLEOTIDE SEQUENCE</scope>
    <source>
        <strain evidence="1">EUFUS-Z928</strain>
    </source>
</reference>
<name>A0AAX3TD59_9ACTN</name>
<evidence type="ECO:0000313" key="1">
    <source>
        <dbReference type="EMBL" id="MDF6099998.1"/>
    </source>
</evidence>
<accession>A0AAX3TD59</accession>